<keyword evidence="3" id="KW-1185">Reference proteome</keyword>
<dbReference type="EMBL" id="ML179229">
    <property type="protein sequence ID" value="THU94255.1"/>
    <property type="molecule type" value="Genomic_DNA"/>
</dbReference>
<organism evidence="2 3">
    <name type="scientific">Dendrothele bispora (strain CBS 962.96)</name>
    <dbReference type="NCBI Taxonomy" id="1314807"/>
    <lineage>
        <taxon>Eukaryota</taxon>
        <taxon>Fungi</taxon>
        <taxon>Dikarya</taxon>
        <taxon>Basidiomycota</taxon>
        <taxon>Agaricomycotina</taxon>
        <taxon>Agaricomycetes</taxon>
        <taxon>Agaricomycetidae</taxon>
        <taxon>Agaricales</taxon>
        <taxon>Agaricales incertae sedis</taxon>
        <taxon>Dendrothele</taxon>
    </lineage>
</organism>
<protein>
    <recommendedName>
        <fullName evidence="4">F-box domain-containing protein</fullName>
    </recommendedName>
</protein>
<reference evidence="2 3" key="1">
    <citation type="journal article" date="2019" name="Nat. Ecol. Evol.">
        <title>Megaphylogeny resolves global patterns of mushroom evolution.</title>
        <authorList>
            <person name="Varga T."/>
            <person name="Krizsan K."/>
            <person name="Foldi C."/>
            <person name="Dima B."/>
            <person name="Sanchez-Garcia M."/>
            <person name="Sanchez-Ramirez S."/>
            <person name="Szollosi G.J."/>
            <person name="Szarkandi J.G."/>
            <person name="Papp V."/>
            <person name="Albert L."/>
            <person name="Andreopoulos W."/>
            <person name="Angelini C."/>
            <person name="Antonin V."/>
            <person name="Barry K.W."/>
            <person name="Bougher N.L."/>
            <person name="Buchanan P."/>
            <person name="Buyck B."/>
            <person name="Bense V."/>
            <person name="Catcheside P."/>
            <person name="Chovatia M."/>
            <person name="Cooper J."/>
            <person name="Damon W."/>
            <person name="Desjardin D."/>
            <person name="Finy P."/>
            <person name="Geml J."/>
            <person name="Haridas S."/>
            <person name="Hughes K."/>
            <person name="Justo A."/>
            <person name="Karasinski D."/>
            <person name="Kautmanova I."/>
            <person name="Kiss B."/>
            <person name="Kocsube S."/>
            <person name="Kotiranta H."/>
            <person name="LaButti K.M."/>
            <person name="Lechner B.E."/>
            <person name="Liimatainen K."/>
            <person name="Lipzen A."/>
            <person name="Lukacs Z."/>
            <person name="Mihaltcheva S."/>
            <person name="Morgado L.N."/>
            <person name="Niskanen T."/>
            <person name="Noordeloos M.E."/>
            <person name="Ohm R.A."/>
            <person name="Ortiz-Santana B."/>
            <person name="Ovrebo C."/>
            <person name="Racz N."/>
            <person name="Riley R."/>
            <person name="Savchenko A."/>
            <person name="Shiryaev A."/>
            <person name="Soop K."/>
            <person name="Spirin V."/>
            <person name="Szebenyi C."/>
            <person name="Tomsovsky M."/>
            <person name="Tulloss R.E."/>
            <person name="Uehling J."/>
            <person name="Grigoriev I.V."/>
            <person name="Vagvolgyi C."/>
            <person name="Papp T."/>
            <person name="Martin F.M."/>
            <person name="Miettinen O."/>
            <person name="Hibbett D.S."/>
            <person name="Nagy L.G."/>
        </authorList>
    </citation>
    <scope>NUCLEOTIDE SEQUENCE [LARGE SCALE GENOMIC DNA]</scope>
    <source>
        <strain evidence="2 3">CBS 962.96</strain>
    </source>
</reference>
<accession>A0A4V4HFC0</accession>
<feature type="region of interest" description="Disordered" evidence="1">
    <location>
        <begin position="407"/>
        <end position="429"/>
    </location>
</feature>
<evidence type="ECO:0008006" key="4">
    <source>
        <dbReference type="Google" id="ProtNLM"/>
    </source>
</evidence>
<proteinExistence type="predicted"/>
<dbReference type="Gene3D" id="3.80.10.10">
    <property type="entry name" value="Ribonuclease Inhibitor"/>
    <property type="match status" value="1"/>
</dbReference>
<evidence type="ECO:0000256" key="1">
    <source>
        <dbReference type="SAM" id="MobiDB-lite"/>
    </source>
</evidence>
<evidence type="ECO:0000313" key="3">
    <source>
        <dbReference type="Proteomes" id="UP000297245"/>
    </source>
</evidence>
<dbReference type="SUPFAM" id="SSF52047">
    <property type="entry name" value="RNI-like"/>
    <property type="match status" value="1"/>
</dbReference>
<dbReference type="AlphaFoldDB" id="A0A4V4HFC0"/>
<feature type="compositionally biased region" description="Polar residues" evidence="1">
    <location>
        <begin position="407"/>
        <end position="420"/>
    </location>
</feature>
<dbReference type="InterPro" id="IPR032675">
    <property type="entry name" value="LRR_dom_sf"/>
</dbReference>
<gene>
    <name evidence="2" type="ORF">K435DRAFT_966955</name>
</gene>
<name>A0A4V4HFC0_DENBC</name>
<evidence type="ECO:0000313" key="2">
    <source>
        <dbReference type="EMBL" id="THU94255.1"/>
    </source>
</evidence>
<dbReference type="Proteomes" id="UP000297245">
    <property type="component" value="Unassembled WGS sequence"/>
</dbReference>
<sequence>MPEAAYTCDPYLSLCHRIREGTRAFLERSQFKLLSISFYTRTINKHQDDVTEAMRTFELICSHSKRWKSLKLLAPLPWLWGALRNTTEESIPLLETVQISHIRMTLDDSVSESAVAAFRSFRSAPRLRQLSLEHGILTNAFLQGTETSFWNQLTYLGVSEAGLHDLIFLGALVHCQNLTTCKIQCFDRYPDYVLGHDRIVTLPHLEELTFSCLALDDAIPYIRSLRLPKLRDLSFLASSYVCYLGDSETADISLVSSLSDFFSESLCPLEKLYFETRFYLSTESVPIVTLLPCLYQIPTLRELTLADIPIMEDELLRALTVVSPTSGVLCPKLTCLHFPDLCSFSYQALQDFLSVRLRRSCHNSLSFAPLEQVVIETVRPNGLRSLLSSFDNAVLVKGLNYRPIGQTTQDNRRPWSQNVRDNTRFHAEW</sequence>